<dbReference type="Gene3D" id="2.60.40.650">
    <property type="match status" value="1"/>
</dbReference>
<name>A0ABR2XCP5_9PEZI</name>
<evidence type="ECO:0000313" key="3">
    <source>
        <dbReference type="Proteomes" id="UP001465668"/>
    </source>
</evidence>
<comment type="caution">
    <text evidence="2">The sequence shown here is derived from an EMBL/GenBank/DDBJ whole genome shotgun (WGS) entry which is preliminary data.</text>
</comment>
<accession>A0ABR2XCP5</accession>
<evidence type="ECO:0000259" key="1">
    <source>
        <dbReference type="Pfam" id="PF03404"/>
    </source>
</evidence>
<dbReference type="SUPFAM" id="SSF81296">
    <property type="entry name" value="E set domains"/>
    <property type="match status" value="1"/>
</dbReference>
<dbReference type="InterPro" id="IPR005066">
    <property type="entry name" value="MoCF_OxRdtse_dimer"/>
</dbReference>
<keyword evidence="3" id="KW-1185">Reference proteome</keyword>
<dbReference type="Proteomes" id="UP001465668">
    <property type="component" value="Unassembled WGS sequence"/>
</dbReference>
<feature type="domain" description="Moybdenum cofactor oxidoreductase dimerisation" evidence="1">
    <location>
        <begin position="5"/>
        <end position="62"/>
    </location>
</feature>
<organism evidence="2 3">
    <name type="scientific">Seiridium cardinale</name>
    <dbReference type="NCBI Taxonomy" id="138064"/>
    <lineage>
        <taxon>Eukaryota</taxon>
        <taxon>Fungi</taxon>
        <taxon>Dikarya</taxon>
        <taxon>Ascomycota</taxon>
        <taxon>Pezizomycotina</taxon>
        <taxon>Sordariomycetes</taxon>
        <taxon>Xylariomycetidae</taxon>
        <taxon>Amphisphaeriales</taxon>
        <taxon>Sporocadaceae</taxon>
        <taxon>Seiridium</taxon>
    </lineage>
</organism>
<dbReference type="Pfam" id="PF03404">
    <property type="entry name" value="Mo-co_dimer"/>
    <property type="match status" value="1"/>
</dbReference>
<gene>
    <name evidence="2" type="ORF">SCAR479_11814</name>
</gene>
<reference evidence="2 3" key="1">
    <citation type="submission" date="2024-02" db="EMBL/GenBank/DDBJ databases">
        <title>First draft genome assembly of two strains of Seiridium cardinale.</title>
        <authorList>
            <person name="Emiliani G."/>
            <person name="Scali E."/>
        </authorList>
    </citation>
    <scope>NUCLEOTIDE SEQUENCE [LARGE SCALE GENOMIC DNA]</scope>
    <source>
        <strain evidence="2 3">BM-138-000479</strain>
    </source>
</reference>
<proteinExistence type="predicted"/>
<protein>
    <submittedName>
        <fullName evidence="2">Sulfite oxidase</fullName>
    </submittedName>
</protein>
<evidence type="ECO:0000313" key="2">
    <source>
        <dbReference type="EMBL" id="KAK9771475.1"/>
    </source>
</evidence>
<sequence length="116" mass="13653">MSTKYFHAWRLWEIDMPVDAEGWLEFCVRTWDNALNTQPTFVRSAWNWDLHVTSSCHRINIYSMNRTRPLTAKRLRMLEDKGLPIVPITHPLEIDLESEEDYDAAMDAMGGRDPEE</sequence>
<dbReference type="InterPro" id="IPR014756">
    <property type="entry name" value="Ig_E-set"/>
</dbReference>
<dbReference type="EMBL" id="JARVKM010000074">
    <property type="protein sequence ID" value="KAK9771475.1"/>
    <property type="molecule type" value="Genomic_DNA"/>
</dbReference>